<dbReference type="SUPFAM" id="SSF47413">
    <property type="entry name" value="lambda repressor-like DNA-binding domains"/>
    <property type="match status" value="1"/>
</dbReference>
<dbReference type="GO" id="GO:0000976">
    <property type="term" value="F:transcription cis-regulatory region binding"/>
    <property type="evidence" value="ECO:0007669"/>
    <property type="project" value="TreeGrafter"/>
</dbReference>
<evidence type="ECO:0000256" key="3">
    <source>
        <dbReference type="ARBA" id="ARBA00023163"/>
    </source>
</evidence>
<dbReference type="CDD" id="cd01544">
    <property type="entry name" value="PBP1_GalR"/>
    <property type="match status" value="1"/>
</dbReference>
<dbReference type="PROSITE" id="PS00356">
    <property type="entry name" value="HTH_LACI_1"/>
    <property type="match status" value="1"/>
</dbReference>
<evidence type="ECO:0000259" key="4">
    <source>
        <dbReference type="PROSITE" id="PS50932"/>
    </source>
</evidence>
<reference evidence="5" key="1">
    <citation type="submission" date="2016-02" db="EMBL/GenBank/DDBJ databases">
        <title>Genome sequence of Bacillus trypoxylicola KCTC 13244(T).</title>
        <authorList>
            <person name="Jeong H."/>
            <person name="Park S.-H."/>
            <person name="Choi S.-K."/>
        </authorList>
    </citation>
    <scope>NUCLEOTIDE SEQUENCE [LARGE SCALE GENOMIC DNA]</scope>
    <source>
        <strain evidence="5">KCTC 13244</strain>
    </source>
</reference>
<dbReference type="PROSITE" id="PS50932">
    <property type="entry name" value="HTH_LACI_2"/>
    <property type="match status" value="1"/>
</dbReference>
<accession>A0A162DFX3</accession>
<dbReference type="InterPro" id="IPR000843">
    <property type="entry name" value="HTH_LacI"/>
</dbReference>
<dbReference type="Gene3D" id="1.10.260.40">
    <property type="entry name" value="lambda repressor-like DNA-binding domains"/>
    <property type="match status" value="1"/>
</dbReference>
<evidence type="ECO:0000313" key="6">
    <source>
        <dbReference type="Proteomes" id="UP000075806"/>
    </source>
</evidence>
<evidence type="ECO:0000313" key="5">
    <source>
        <dbReference type="EMBL" id="KYG29497.1"/>
    </source>
</evidence>
<dbReference type="CDD" id="cd01392">
    <property type="entry name" value="HTH_LacI"/>
    <property type="match status" value="1"/>
</dbReference>
<gene>
    <name evidence="5" type="ORF">AZF04_08225</name>
</gene>
<keyword evidence="3" id="KW-0804">Transcription</keyword>
<proteinExistence type="predicted"/>
<evidence type="ECO:0000256" key="1">
    <source>
        <dbReference type="ARBA" id="ARBA00023015"/>
    </source>
</evidence>
<dbReference type="Pfam" id="PF00356">
    <property type="entry name" value="LacI"/>
    <property type="match status" value="1"/>
</dbReference>
<dbReference type="OrthoDB" id="43195at2"/>
<dbReference type="PANTHER" id="PTHR30146">
    <property type="entry name" value="LACI-RELATED TRANSCRIPTIONAL REPRESSOR"/>
    <property type="match status" value="1"/>
</dbReference>
<dbReference type="InterPro" id="IPR010982">
    <property type="entry name" value="Lambda_DNA-bd_dom_sf"/>
</dbReference>
<sequence>MATIKDIARRVGVSNTTVSRVLNYDPSLSVGDTTKKEIFKVAEELSYTKKRKKSQLLKKVAFIHIKTEQEELDDVYYMGIRHGIEERAEQHNIQLLKFLKNDYTSIPNDIDGIIVVGDTFEEQIDSLKEISPNIVIIDSYYTSDDCDAVLVDFKKVSSQILDYFIGTGHNHIGFLGGLQTFLHNKPPIQEKREMYYRKYMSEKDLLNEKYIFVQSFTVNAGYRLMKRAIAELGNELPTAFYISNDSMAIGAIRALQEEKISIPDRVSLISINDISVSKYIFPPISTVRIETELLGESAVDLIMERMVHGRKISKTVYVATKLIIRDTTLQENVKLENHQ</sequence>
<dbReference type="InterPro" id="IPR046335">
    <property type="entry name" value="LacI/GalR-like_sensor"/>
</dbReference>
<organism evidence="5 6">
    <name type="scientific">Alkalihalobacillus trypoxylicola</name>
    <dbReference type="NCBI Taxonomy" id="519424"/>
    <lineage>
        <taxon>Bacteria</taxon>
        <taxon>Bacillati</taxon>
        <taxon>Bacillota</taxon>
        <taxon>Bacilli</taxon>
        <taxon>Bacillales</taxon>
        <taxon>Bacillaceae</taxon>
        <taxon>Alkalihalobacillus</taxon>
    </lineage>
</organism>
<evidence type="ECO:0000256" key="2">
    <source>
        <dbReference type="ARBA" id="ARBA00023125"/>
    </source>
</evidence>
<comment type="caution">
    <text evidence="5">The sequence shown here is derived from an EMBL/GenBank/DDBJ whole genome shotgun (WGS) entry which is preliminary data.</text>
</comment>
<dbReference type="STRING" id="519424.AZF04_08225"/>
<dbReference type="AlphaFoldDB" id="A0A162DFX3"/>
<dbReference type="SMART" id="SM00354">
    <property type="entry name" value="HTH_LACI"/>
    <property type="match status" value="1"/>
</dbReference>
<dbReference type="InterPro" id="IPR028082">
    <property type="entry name" value="Peripla_BP_I"/>
</dbReference>
<feature type="domain" description="HTH lacI-type" evidence="4">
    <location>
        <begin position="2"/>
        <end position="58"/>
    </location>
</feature>
<dbReference type="Pfam" id="PF13377">
    <property type="entry name" value="Peripla_BP_3"/>
    <property type="match status" value="1"/>
</dbReference>
<dbReference type="PANTHER" id="PTHR30146:SF149">
    <property type="entry name" value="HTH-TYPE TRANSCRIPTIONAL REGULATOR EBGR"/>
    <property type="match status" value="1"/>
</dbReference>
<dbReference type="Gene3D" id="3.40.50.2300">
    <property type="match status" value="2"/>
</dbReference>
<dbReference type="Proteomes" id="UP000075806">
    <property type="component" value="Unassembled WGS sequence"/>
</dbReference>
<dbReference type="EMBL" id="LTAO01000023">
    <property type="protein sequence ID" value="KYG29497.1"/>
    <property type="molecule type" value="Genomic_DNA"/>
</dbReference>
<dbReference type="PRINTS" id="PR00036">
    <property type="entry name" value="HTHLACI"/>
</dbReference>
<keyword evidence="2" id="KW-0238">DNA-binding</keyword>
<dbReference type="RefSeq" id="WP_061949294.1">
    <property type="nucleotide sequence ID" value="NZ_LTAO01000023.1"/>
</dbReference>
<keyword evidence="1" id="KW-0805">Transcription regulation</keyword>
<name>A0A162DFX3_9BACI</name>
<dbReference type="GO" id="GO:0003700">
    <property type="term" value="F:DNA-binding transcription factor activity"/>
    <property type="evidence" value="ECO:0007669"/>
    <property type="project" value="TreeGrafter"/>
</dbReference>
<dbReference type="SUPFAM" id="SSF53822">
    <property type="entry name" value="Periplasmic binding protein-like I"/>
    <property type="match status" value="1"/>
</dbReference>
<protein>
    <recommendedName>
        <fullName evidence="4">HTH lacI-type domain-containing protein</fullName>
    </recommendedName>
</protein>
<keyword evidence="6" id="KW-1185">Reference proteome</keyword>